<feature type="binding site" evidence="7">
    <location>
        <position position="186"/>
    </location>
    <ligand>
        <name>L-aspartate</name>
        <dbReference type="ChEBI" id="CHEBI:29991"/>
    </ligand>
</feature>
<keyword evidence="6 7" id="KW-0030">Aminoacyl-tRNA synthetase</keyword>
<evidence type="ECO:0000259" key="8">
    <source>
        <dbReference type="PROSITE" id="PS50862"/>
    </source>
</evidence>
<protein>
    <recommendedName>
        <fullName evidence="7">Aspartate--tRNA(Asp/Asn) ligase</fullName>
        <ecNumber evidence="7">6.1.1.23</ecNumber>
    </recommendedName>
    <alternativeName>
        <fullName evidence="7">Aspartyl-tRNA synthetase</fullName>
        <shortName evidence="7">AspRS</shortName>
    </alternativeName>
    <alternativeName>
        <fullName evidence="7">Non-discriminating aspartyl-tRNA synthetase</fullName>
        <shortName evidence="7">ND-AspRS</shortName>
    </alternativeName>
</protein>
<dbReference type="GO" id="GO:0004815">
    <property type="term" value="F:aspartate-tRNA ligase activity"/>
    <property type="evidence" value="ECO:0007669"/>
    <property type="project" value="UniProtKB-UniRule"/>
</dbReference>
<dbReference type="InterPro" id="IPR004365">
    <property type="entry name" value="NA-bd_OB_tRNA"/>
</dbReference>
<keyword evidence="5 7" id="KW-0648">Protein biosynthesis</keyword>
<dbReference type="NCBIfam" id="TIGR00459">
    <property type="entry name" value="aspS_bact"/>
    <property type="match status" value="1"/>
</dbReference>
<dbReference type="Proteomes" id="UP000031307">
    <property type="component" value="Unassembled WGS sequence"/>
</dbReference>
<dbReference type="GO" id="GO:0006422">
    <property type="term" value="P:aspartyl-tRNA aminoacylation"/>
    <property type="evidence" value="ECO:0007669"/>
    <property type="project" value="UniProtKB-UniRule"/>
</dbReference>
<dbReference type="InterPro" id="IPR002312">
    <property type="entry name" value="Asp/Asn-tRNA-synth_IIb"/>
</dbReference>
<evidence type="ECO:0000256" key="7">
    <source>
        <dbReference type="HAMAP-Rule" id="MF_00044"/>
    </source>
</evidence>
<keyword evidence="2 7" id="KW-0436">Ligase</keyword>
<dbReference type="CDD" id="cd04317">
    <property type="entry name" value="EcAspRS_like_N"/>
    <property type="match status" value="1"/>
</dbReference>
<dbReference type="Gene3D" id="3.30.930.10">
    <property type="entry name" value="Bira Bifunctional Protein, Domain 2"/>
    <property type="match status" value="1"/>
</dbReference>
<comment type="catalytic activity">
    <reaction evidence="7">
        <text>tRNA(Asx) + L-aspartate + ATP = L-aspartyl-tRNA(Asx) + AMP + diphosphate</text>
        <dbReference type="Rhea" id="RHEA:18349"/>
        <dbReference type="Rhea" id="RHEA-COMP:9710"/>
        <dbReference type="Rhea" id="RHEA-COMP:9711"/>
        <dbReference type="ChEBI" id="CHEBI:29991"/>
        <dbReference type="ChEBI" id="CHEBI:30616"/>
        <dbReference type="ChEBI" id="CHEBI:33019"/>
        <dbReference type="ChEBI" id="CHEBI:78442"/>
        <dbReference type="ChEBI" id="CHEBI:78516"/>
        <dbReference type="ChEBI" id="CHEBI:456215"/>
        <dbReference type="EC" id="6.1.1.23"/>
    </reaction>
</comment>
<dbReference type="InterPro" id="IPR047090">
    <property type="entry name" value="AspRS_core"/>
</dbReference>
<feature type="binding site" evidence="7">
    <location>
        <position position="500"/>
    </location>
    <ligand>
        <name>L-aspartate</name>
        <dbReference type="ChEBI" id="CHEBI:29991"/>
    </ligand>
</feature>
<gene>
    <name evidence="9" type="primary">aspS_2</name>
    <name evidence="7" type="synonym">aspS</name>
    <name evidence="9" type="ORF">DB43_HI00070</name>
</gene>
<comment type="similarity">
    <text evidence="1 7">Belongs to the class-II aminoacyl-tRNA synthetase family. Type 1 subfamily.</text>
</comment>
<dbReference type="EC" id="6.1.1.23" evidence="7"/>
<dbReference type="PROSITE" id="PS50862">
    <property type="entry name" value="AA_TRNA_LIGASE_II"/>
    <property type="match status" value="1"/>
</dbReference>
<feature type="binding site" evidence="7">
    <location>
        <position position="493"/>
    </location>
    <ligand>
        <name>ATP</name>
        <dbReference type="ChEBI" id="CHEBI:30616"/>
    </ligand>
</feature>
<dbReference type="PANTHER" id="PTHR22594">
    <property type="entry name" value="ASPARTYL/LYSYL-TRNA SYNTHETASE"/>
    <property type="match status" value="1"/>
</dbReference>
<dbReference type="InterPro" id="IPR004115">
    <property type="entry name" value="GAD-like_sf"/>
</dbReference>
<dbReference type="GO" id="GO:0005737">
    <property type="term" value="C:cytoplasm"/>
    <property type="evidence" value="ECO:0007669"/>
    <property type="project" value="UniProtKB-SubCell"/>
</dbReference>
<keyword evidence="4 7" id="KW-0067">ATP-binding</keyword>
<dbReference type="PATRIC" id="fig|83552.4.peg.2032"/>
<dbReference type="PANTHER" id="PTHR22594:SF5">
    <property type="entry name" value="ASPARTATE--TRNA LIGASE, MITOCHONDRIAL"/>
    <property type="match status" value="1"/>
</dbReference>
<dbReference type="Pfam" id="PF01336">
    <property type="entry name" value="tRNA_anti-codon"/>
    <property type="match status" value="1"/>
</dbReference>
<reference evidence="9 10" key="1">
    <citation type="journal article" date="2014" name="Mol. Biol. Evol.">
        <title>Massive expansion of Ubiquitination-related gene families within the Chlamydiae.</title>
        <authorList>
            <person name="Domman D."/>
            <person name="Collingro A."/>
            <person name="Lagkouvardos I."/>
            <person name="Gehre L."/>
            <person name="Weinmaier T."/>
            <person name="Rattei T."/>
            <person name="Subtil A."/>
            <person name="Horn M."/>
        </authorList>
    </citation>
    <scope>NUCLEOTIDE SEQUENCE [LARGE SCALE GENOMIC DNA]</scope>
    <source>
        <strain evidence="9 10">OEW1</strain>
    </source>
</reference>
<comment type="caution">
    <text evidence="9">The sequence shown here is derived from an EMBL/GenBank/DDBJ whole genome shotgun (WGS) entry which is preliminary data.</text>
</comment>
<accession>A0A0C1E684</accession>
<dbReference type="Gene3D" id="2.40.50.140">
    <property type="entry name" value="Nucleic acid-binding proteins"/>
    <property type="match status" value="1"/>
</dbReference>
<dbReference type="AlphaFoldDB" id="A0A0C1E684"/>
<dbReference type="NCBIfam" id="NF001750">
    <property type="entry name" value="PRK00476.1"/>
    <property type="match status" value="1"/>
</dbReference>
<dbReference type="Gene3D" id="3.30.1360.30">
    <property type="entry name" value="GAD-like domain"/>
    <property type="match status" value="1"/>
</dbReference>
<dbReference type="InterPro" id="IPR045864">
    <property type="entry name" value="aa-tRNA-synth_II/BPL/LPL"/>
</dbReference>
<dbReference type="InterPro" id="IPR006195">
    <property type="entry name" value="aa-tRNA-synth_II"/>
</dbReference>
<sequence length="600" mass="68448">MSIFRRYMFNFVRTHDCGSLRQEDTGTSVILSGWVHRRRDHGGLIFIDLRDRYGLTQLVFDPETNAAAHAVSEKLRSEWVISIQGHVIERTLDMKNPKLATGDIEVVVDHIEVLSTAKTPPFSICDESIEVHEELRLKYRYLDIRRGDVAEKLIVRHKAMLTTRNYLSQRGFLEISTPILGKSTPEGARDYLVPSRVHPGSFYALPQSPQIFKQLLMVAGMDRYFQIAPCFRDEDLRADRQPEFTQIDLEMSFATPDILIPIIEGLIQTLFKECCSIEIPSSFETLSHAICMEKYGCDRPDMRFEMTLSTLDDIVAGSSFSVFLDQLREGGTVKGICVKGGSDITRKGIETYTEFVGRFGINGLAWMKMQEGTLTSNIVKFFTPEQQQQLIERLQVENGDLIFMVADQKSSTNQALDHLRRRIAKDRNLIPSNTYRFLWVRDFPLFNWNPDEQRLESEHHPFTSPLPEDLHLLDSDPLKMRSSGYDLVLNGYEVGGGSQRIHSSELQQKIFEKLKLTPEELKTKFGFFLEALSFGTPPHLGLALGLDRLVMLLTGTDNIRDVIAFPKTQKASDLMLECPSLVVKKQLHELGISVEEEKKH</sequence>
<feature type="region of interest" description="Aspartate" evidence="7">
    <location>
        <begin position="210"/>
        <end position="213"/>
    </location>
</feature>
<dbReference type="GO" id="GO:0050560">
    <property type="term" value="F:aspartate-tRNA(Asn) ligase activity"/>
    <property type="evidence" value="ECO:0007669"/>
    <property type="project" value="UniProtKB-EC"/>
</dbReference>
<comment type="caution">
    <text evidence="7">Lacks conserved residue(s) required for the propagation of feature annotation.</text>
</comment>
<comment type="subunit">
    <text evidence="7">Homodimer.</text>
</comment>
<feature type="binding site" evidence="7">
    <location>
        <position position="241"/>
    </location>
    <ligand>
        <name>ATP</name>
        <dbReference type="ChEBI" id="CHEBI:30616"/>
    </ligand>
</feature>
<dbReference type="SUPFAM" id="SSF55261">
    <property type="entry name" value="GAD domain-like"/>
    <property type="match status" value="1"/>
</dbReference>
<evidence type="ECO:0000256" key="4">
    <source>
        <dbReference type="ARBA" id="ARBA00022840"/>
    </source>
</evidence>
<evidence type="ECO:0000256" key="3">
    <source>
        <dbReference type="ARBA" id="ARBA00022741"/>
    </source>
</evidence>
<dbReference type="InterPro" id="IPR029351">
    <property type="entry name" value="GAD_dom"/>
</dbReference>
<dbReference type="InterPro" id="IPR047089">
    <property type="entry name" value="Asp-tRNA-ligase_1_N"/>
</dbReference>
<proteinExistence type="inferred from homology"/>
<evidence type="ECO:0000313" key="10">
    <source>
        <dbReference type="Proteomes" id="UP000031307"/>
    </source>
</evidence>
<dbReference type="GO" id="GO:0003676">
    <property type="term" value="F:nucleic acid binding"/>
    <property type="evidence" value="ECO:0007669"/>
    <property type="project" value="InterPro"/>
</dbReference>
<dbReference type="Pfam" id="PF02938">
    <property type="entry name" value="GAD"/>
    <property type="match status" value="1"/>
</dbReference>
<dbReference type="InterPro" id="IPR004364">
    <property type="entry name" value="Aa-tRNA-synt_II"/>
</dbReference>
<evidence type="ECO:0000256" key="6">
    <source>
        <dbReference type="ARBA" id="ARBA00023146"/>
    </source>
</evidence>
<keyword evidence="7" id="KW-0963">Cytoplasm</keyword>
<feature type="domain" description="Aminoacyl-transfer RNA synthetases class-II family profile" evidence="8">
    <location>
        <begin position="164"/>
        <end position="566"/>
    </location>
</feature>
<evidence type="ECO:0000256" key="5">
    <source>
        <dbReference type="ARBA" id="ARBA00022917"/>
    </source>
</evidence>
<feature type="binding site" evidence="7">
    <location>
        <begin position="232"/>
        <end position="234"/>
    </location>
    <ligand>
        <name>ATP</name>
        <dbReference type="ChEBI" id="CHEBI:30616"/>
    </ligand>
</feature>
<evidence type="ECO:0000313" key="9">
    <source>
        <dbReference type="EMBL" id="KIA76822.1"/>
    </source>
</evidence>
<feature type="binding site" evidence="7">
    <location>
        <position position="232"/>
    </location>
    <ligand>
        <name>L-aspartate</name>
        <dbReference type="ChEBI" id="CHEBI:29991"/>
    </ligand>
</feature>
<feature type="binding site" evidence="7">
    <location>
        <begin position="545"/>
        <end position="548"/>
    </location>
    <ligand>
        <name>ATP</name>
        <dbReference type="ChEBI" id="CHEBI:30616"/>
    </ligand>
</feature>
<dbReference type="PRINTS" id="PR01042">
    <property type="entry name" value="TRNASYNTHASP"/>
</dbReference>
<dbReference type="Pfam" id="PF00152">
    <property type="entry name" value="tRNA-synt_2"/>
    <property type="match status" value="1"/>
</dbReference>
<dbReference type="SUPFAM" id="SSF50249">
    <property type="entry name" value="Nucleic acid-binding proteins"/>
    <property type="match status" value="1"/>
</dbReference>
<comment type="subcellular location">
    <subcellularLocation>
        <location evidence="7">Cytoplasm</location>
    </subcellularLocation>
</comment>
<dbReference type="InterPro" id="IPR004524">
    <property type="entry name" value="Asp-tRNA-ligase_1"/>
</dbReference>
<name>A0A0C1E684_9BACT</name>
<evidence type="ECO:0000256" key="2">
    <source>
        <dbReference type="ARBA" id="ARBA00022598"/>
    </source>
</evidence>
<dbReference type="SUPFAM" id="SSF55681">
    <property type="entry name" value="Class II aaRS and biotin synthetases"/>
    <property type="match status" value="1"/>
</dbReference>
<feature type="binding site" evidence="7">
    <location>
        <position position="459"/>
    </location>
    <ligand>
        <name>L-aspartate</name>
        <dbReference type="ChEBI" id="CHEBI:29991"/>
    </ligand>
</feature>
<comment type="function">
    <text evidence="7">Aspartyl-tRNA synthetase with relaxed tRNA specificity since it is able to aspartylate not only its cognate tRNA(Asp) but also tRNA(Asn). Reaction proceeds in two steps: L-aspartate is first activated by ATP to form Asp-AMP and then transferred to the acceptor end of tRNA(Asp/Asn).</text>
</comment>
<dbReference type="HAMAP" id="MF_00044">
    <property type="entry name" value="Asp_tRNA_synth_type1"/>
    <property type="match status" value="1"/>
</dbReference>
<dbReference type="InterPro" id="IPR012340">
    <property type="entry name" value="NA-bd_OB-fold"/>
</dbReference>
<dbReference type="GO" id="GO:0005524">
    <property type="term" value="F:ATP binding"/>
    <property type="evidence" value="ECO:0007669"/>
    <property type="project" value="UniProtKB-UniRule"/>
</dbReference>
<dbReference type="EMBL" id="JSAM01000104">
    <property type="protein sequence ID" value="KIA76822.1"/>
    <property type="molecule type" value="Genomic_DNA"/>
</dbReference>
<keyword evidence="3 7" id="KW-0547">Nucleotide-binding</keyword>
<dbReference type="CDD" id="cd00777">
    <property type="entry name" value="AspRS_core"/>
    <property type="match status" value="1"/>
</dbReference>
<organism evidence="9 10">
    <name type="scientific">Parachlamydia acanthamoebae</name>
    <dbReference type="NCBI Taxonomy" id="83552"/>
    <lineage>
        <taxon>Bacteria</taxon>
        <taxon>Pseudomonadati</taxon>
        <taxon>Chlamydiota</taxon>
        <taxon>Chlamydiia</taxon>
        <taxon>Parachlamydiales</taxon>
        <taxon>Parachlamydiaceae</taxon>
        <taxon>Parachlamydia</taxon>
    </lineage>
</organism>
<feature type="site" description="Important for tRNA non-discrimination" evidence="7">
    <location>
        <position position="41"/>
    </location>
</feature>
<evidence type="ECO:0000256" key="1">
    <source>
        <dbReference type="ARBA" id="ARBA00006303"/>
    </source>
</evidence>